<evidence type="ECO:0000256" key="1">
    <source>
        <dbReference type="SAM" id="MobiDB-lite"/>
    </source>
</evidence>
<accession>A0AAD6WXR4</accession>
<comment type="caution">
    <text evidence="2">The sequence shown here is derived from an EMBL/GenBank/DDBJ whole genome shotgun (WGS) entry which is preliminary data.</text>
</comment>
<keyword evidence="3" id="KW-1185">Reference proteome</keyword>
<feature type="compositionally biased region" description="Low complexity" evidence="1">
    <location>
        <begin position="412"/>
        <end position="424"/>
    </location>
</feature>
<proteinExistence type="predicted"/>
<feature type="compositionally biased region" description="Low complexity" evidence="1">
    <location>
        <begin position="78"/>
        <end position="89"/>
    </location>
</feature>
<feature type="region of interest" description="Disordered" evidence="1">
    <location>
        <begin position="271"/>
        <end position="318"/>
    </location>
</feature>
<feature type="region of interest" description="Disordered" evidence="1">
    <location>
        <begin position="489"/>
        <end position="514"/>
    </location>
</feature>
<protein>
    <submittedName>
        <fullName evidence="2">Uncharacterized protein</fullName>
    </submittedName>
</protein>
<feature type="compositionally biased region" description="Polar residues" evidence="1">
    <location>
        <begin position="500"/>
        <end position="514"/>
    </location>
</feature>
<dbReference type="EMBL" id="JARJCM010000083">
    <property type="protein sequence ID" value="KAJ7031223.1"/>
    <property type="molecule type" value="Genomic_DNA"/>
</dbReference>
<feature type="region of interest" description="Disordered" evidence="1">
    <location>
        <begin position="339"/>
        <end position="366"/>
    </location>
</feature>
<dbReference type="Proteomes" id="UP001218188">
    <property type="component" value="Unassembled WGS sequence"/>
</dbReference>
<organism evidence="2 3">
    <name type="scientific">Mycena alexandri</name>
    <dbReference type="NCBI Taxonomy" id="1745969"/>
    <lineage>
        <taxon>Eukaryota</taxon>
        <taxon>Fungi</taxon>
        <taxon>Dikarya</taxon>
        <taxon>Basidiomycota</taxon>
        <taxon>Agaricomycotina</taxon>
        <taxon>Agaricomycetes</taxon>
        <taxon>Agaricomycetidae</taxon>
        <taxon>Agaricales</taxon>
        <taxon>Marasmiineae</taxon>
        <taxon>Mycenaceae</taxon>
        <taxon>Mycena</taxon>
    </lineage>
</organism>
<feature type="region of interest" description="Disordered" evidence="1">
    <location>
        <begin position="32"/>
        <end position="96"/>
    </location>
</feature>
<feature type="region of interest" description="Disordered" evidence="1">
    <location>
        <begin position="383"/>
        <end position="425"/>
    </location>
</feature>
<feature type="region of interest" description="Disordered" evidence="1">
    <location>
        <begin position="158"/>
        <end position="198"/>
    </location>
</feature>
<gene>
    <name evidence="2" type="ORF">C8F04DRAFT_705422</name>
</gene>
<feature type="compositionally biased region" description="Polar residues" evidence="1">
    <location>
        <begin position="54"/>
        <end position="65"/>
    </location>
</feature>
<evidence type="ECO:0000313" key="3">
    <source>
        <dbReference type="Proteomes" id="UP001218188"/>
    </source>
</evidence>
<reference evidence="2" key="1">
    <citation type="submission" date="2023-03" db="EMBL/GenBank/DDBJ databases">
        <title>Massive genome expansion in bonnet fungi (Mycena s.s.) driven by repeated elements and novel gene families across ecological guilds.</title>
        <authorList>
            <consortium name="Lawrence Berkeley National Laboratory"/>
            <person name="Harder C.B."/>
            <person name="Miyauchi S."/>
            <person name="Viragh M."/>
            <person name="Kuo A."/>
            <person name="Thoen E."/>
            <person name="Andreopoulos B."/>
            <person name="Lu D."/>
            <person name="Skrede I."/>
            <person name="Drula E."/>
            <person name="Henrissat B."/>
            <person name="Morin E."/>
            <person name="Kohler A."/>
            <person name="Barry K."/>
            <person name="LaButti K."/>
            <person name="Morin E."/>
            <person name="Salamov A."/>
            <person name="Lipzen A."/>
            <person name="Mereny Z."/>
            <person name="Hegedus B."/>
            <person name="Baldrian P."/>
            <person name="Stursova M."/>
            <person name="Weitz H."/>
            <person name="Taylor A."/>
            <person name="Grigoriev I.V."/>
            <person name="Nagy L.G."/>
            <person name="Martin F."/>
            <person name="Kauserud H."/>
        </authorList>
    </citation>
    <scope>NUCLEOTIDE SEQUENCE</scope>
    <source>
        <strain evidence="2">CBHHK200</strain>
    </source>
</reference>
<feature type="compositionally biased region" description="Basic and acidic residues" evidence="1">
    <location>
        <begin position="291"/>
        <end position="300"/>
    </location>
</feature>
<sequence>MCYHRKFLVNSIKDGRFRAPVKFFGPLCARRGEGKSKRRGRLPPVRVSAKESVTKTLRGTATRQKTSSTQMPPPPGMPMLLSPSASSTESDADTDVDDPTLLIAAGTQSRLRRRPAVAVHARQLLPDTSAPGTVLFCGAERYAVDPAADDWWDARRPAVPQFLPDDGTPPPSQFTRPPRKSSGCGERVHNSAHSARAGGRWMATVEGVQSNVVRLESGYFAEKDRAGLGLAVAGCGCNVEGVGCAICGNALGALHTPCRVHQPRKGPAHYVFLPESVSPPIKNAADSSHPPPDRTPRPTDENIPPSRPSGPRVEENSWERSATAWFDRTWQTMYPVGVQELPRPRTPPPPLPRTPPPARARTPPDAAEVARIDAQLVAMFSGRTDGRTPTDAPATTAEQAEAIGSPPPPAPTAAEAPVVDPTTPEQGGEVVERYVISVFHPKHRSRRDTGWRLTKLRLRHWHRTRWSSLMAQPRLLRATLPPLPPSRILHPLRGLKTPTRFPTTGSTWNPIARR</sequence>
<feature type="compositionally biased region" description="Pro residues" evidence="1">
    <location>
        <begin position="344"/>
        <end position="358"/>
    </location>
</feature>
<evidence type="ECO:0000313" key="2">
    <source>
        <dbReference type="EMBL" id="KAJ7031223.1"/>
    </source>
</evidence>
<dbReference type="AlphaFoldDB" id="A0AAD6WXR4"/>
<name>A0AAD6WXR4_9AGAR</name>